<evidence type="ECO:0000313" key="4">
    <source>
        <dbReference type="Proteomes" id="UP000251241"/>
    </source>
</evidence>
<dbReference type="SUPFAM" id="SSF74653">
    <property type="entry name" value="TolA/TonB C-terminal domain"/>
    <property type="match status" value="1"/>
</dbReference>
<dbReference type="GO" id="GO:0031992">
    <property type="term" value="F:energy transducer activity"/>
    <property type="evidence" value="ECO:0007669"/>
    <property type="project" value="TreeGrafter"/>
</dbReference>
<proteinExistence type="predicted"/>
<dbReference type="AlphaFoldDB" id="A0A2X2KYM6"/>
<evidence type="ECO:0000313" key="3">
    <source>
        <dbReference type="EMBL" id="SPZ87049.1"/>
    </source>
</evidence>
<dbReference type="Proteomes" id="UP000251241">
    <property type="component" value="Unassembled WGS sequence"/>
</dbReference>
<feature type="signal peptide" evidence="1">
    <location>
        <begin position="1"/>
        <end position="26"/>
    </location>
</feature>
<accession>A0A2X2KYM6</accession>
<gene>
    <name evidence="3" type="ORF">NCTC11343_02681</name>
</gene>
<dbReference type="InterPro" id="IPR051045">
    <property type="entry name" value="TonB-dependent_transducer"/>
</dbReference>
<dbReference type="EMBL" id="UAUU01000009">
    <property type="protein sequence ID" value="SPZ87049.1"/>
    <property type="molecule type" value="Genomic_DNA"/>
</dbReference>
<dbReference type="Pfam" id="PF03544">
    <property type="entry name" value="TonB_C"/>
    <property type="match status" value="1"/>
</dbReference>
<keyword evidence="1" id="KW-0732">Signal</keyword>
<dbReference type="InterPro" id="IPR037682">
    <property type="entry name" value="TonB_C"/>
</dbReference>
<dbReference type="PROSITE" id="PS52015">
    <property type="entry name" value="TONB_CTD"/>
    <property type="match status" value="1"/>
</dbReference>
<dbReference type="GO" id="GO:0055085">
    <property type="term" value="P:transmembrane transport"/>
    <property type="evidence" value="ECO:0007669"/>
    <property type="project" value="InterPro"/>
</dbReference>
<protein>
    <submittedName>
        <fullName evidence="3">Gram-negative bacterial tonB protein</fullName>
    </submittedName>
</protein>
<sequence length="327" mass="37926">MKSNLYLAAKLICYLLFNLFIFNASAQVERTAYYTKAGRETKLKDSAFFSRTIVHMTDQPMSYFKIVEHYLPNNTIKLNGTVQDTGIILKFFGRLEEFYLNGEKRSLENFNSENVRVDSAFYWYPNGKLRTISHYPFNDKIKGGVAYYIAHYDSLGNKTLENGNGFIRIEYDHDDYLQGEIENYRREGKWEGIMSKLPITEVFARGKLLFGVKTKENGTTISYDSTTYWVDPVYPRGMPKLMNFVSRHYKWPKEAKRNNVKGVLEISFVVNKEGYLEDIFVKKDLGFGTGEEGIRVLKMAERWKPGIQRGEPIGVMFTMPIRLDANP</sequence>
<dbReference type="GO" id="GO:0098797">
    <property type="term" value="C:plasma membrane protein complex"/>
    <property type="evidence" value="ECO:0007669"/>
    <property type="project" value="TreeGrafter"/>
</dbReference>
<dbReference type="Gene3D" id="3.30.1150.10">
    <property type="match status" value="1"/>
</dbReference>
<name>A0A2X2KYM6_SPHMU</name>
<feature type="domain" description="TonB C-terminal" evidence="2">
    <location>
        <begin position="236"/>
        <end position="327"/>
    </location>
</feature>
<reference evidence="3 4" key="1">
    <citation type="submission" date="2018-06" db="EMBL/GenBank/DDBJ databases">
        <authorList>
            <consortium name="Pathogen Informatics"/>
            <person name="Doyle S."/>
        </authorList>
    </citation>
    <scope>NUCLEOTIDE SEQUENCE [LARGE SCALE GENOMIC DNA]</scope>
    <source>
        <strain evidence="3 4">NCTC11343</strain>
    </source>
</reference>
<evidence type="ECO:0000259" key="2">
    <source>
        <dbReference type="PROSITE" id="PS52015"/>
    </source>
</evidence>
<evidence type="ECO:0000256" key="1">
    <source>
        <dbReference type="SAM" id="SignalP"/>
    </source>
</evidence>
<organism evidence="3 4">
    <name type="scientific">Sphingobacterium multivorum</name>
    <dbReference type="NCBI Taxonomy" id="28454"/>
    <lineage>
        <taxon>Bacteria</taxon>
        <taxon>Pseudomonadati</taxon>
        <taxon>Bacteroidota</taxon>
        <taxon>Sphingobacteriia</taxon>
        <taxon>Sphingobacteriales</taxon>
        <taxon>Sphingobacteriaceae</taxon>
        <taxon>Sphingobacterium</taxon>
    </lineage>
</organism>
<feature type="chain" id="PRO_5015910778" evidence="1">
    <location>
        <begin position="27"/>
        <end position="327"/>
    </location>
</feature>
<dbReference type="PANTHER" id="PTHR33446">
    <property type="entry name" value="PROTEIN TONB-RELATED"/>
    <property type="match status" value="1"/>
</dbReference>
<dbReference type="PANTHER" id="PTHR33446:SF2">
    <property type="entry name" value="PROTEIN TONB"/>
    <property type="match status" value="1"/>
</dbReference>